<accession>A0AA39S3J3</accession>
<comment type="caution">
    <text evidence="2">The sequence shown here is derived from an EMBL/GenBank/DDBJ whole genome shotgun (WGS) entry which is preliminary data.</text>
</comment>
<dbReference type="AlphaFoldDB" id="A0AA39S3J3"/>
<evidence type="ECO:0000313" key="3">
    <source>
        <dbReference type="Proteomes" id="UP001168877"/>
    </source>
</evidence>
<evidence type="ECO:0000313" key="2">
    <source>
        <dbReference type="EMBL" id="KAK0589711.1"/>
    </source>
</evidence>
<gene>
    <name evidence="2" type="ORF">LWI29_017657</name>
</gene>
<dbReference type="EMBL" id="JAUESC010000381">
    <property type="protein sequence ID" value="KAK0589711.1"/>
    <property type="molecule type" value="Genomic_DNA"/>
</dbReference>
<feature type="region of interest" description="Disordered" evidence="1">
    <location>
        <begin position="71"/>
        <end position="112"/>
    </location>
</feature>
<keyword evidence="3" id="KW-1185">Reference proteome</keyword>
<reference evidence="2" key="1">
    <citation type="journal article" date="2022" name="Plant J.">
        <title>Strategies of tolerance reflected in two North American maple genomes.</title>
        <authorList>
            <person name="McEvoy S.L."/>
            <person name="Sezen U.U."/>
            <person name="Trouern-Trend A."/>
            <person name="McMahon S.M."/>
            <person name="Schaberg P.G."/>
            <person name="Yang J."/>
            <person name="Wegrzyn J.L."/>
            <person name="Swenson N.G."/>
        </authorList>
    </citation>
    <scope>NUCLEOTIDE SEQUENCE</scope>
    <source>
        <strain evidence="2">NS2018</strain>
    </source>
</reference>
<dbReference type="Proteomes" id="UP001168877">
    <property type="component" value="Unassembled WGS sequence"/>
</dbReference>
<organism evidence="2 3">
    <name type="scientific">Acer saccharum</name>
    <name type="common">Sugar maple</name>
    <dbReference type="NCBI Taxonomy" id="4024"/>
    <lineage>
        <taxon>Eukaryota</taxon>
        <taxon>Viridiplantae</taxon>
        <taxon>Streptophyta</taxon>
        <taxon>Embryophyta</taxon>
        <taxon>Tracheophyta</taxon>
        <taxon>Spermatophyta</taxon>
        <taxon>Magnoliopsida</taxon>
        <taxon>eudicotyledons</taxon>
        <taxon>Gunneridae</taxon>
        <taxon>Pentapetalae</taxon>
        <taxon>rosids</taxon>
        <taxon>malvids</taxon>
        <taxon>Sapindales</taxon>
        <taxon>Sapindaceae</taxon>
        <taxon>Hippocastanoideae</taxon>
        <taxon>Acereae</taxon>
        <taxon>Acer</taxon>
    </lineage>
</organism>
<feature type="compositionally biased region" description="Low complexity" evidence="1">
    <location>
        <begin position="81"/>
        <end position="93"/>
    </location>
</feature>
<name>A0AA39S3J3_ACESA</name>
<proteinExistence type="predicted"/>
<reference evidence="2" key="2">
    <citation type="submission" date="2023-06" db="EMBL/GenBank/DDBJ databases">
        <authorList>
            <person name="Swenson N.G."/>
            <person name="Wegrzyn J.L."/>
            <person name="Mcevoy S.L."/>
        </authorList>
    </citation>
    <scope>NUCLEOTIDE SEQUENCE</scope>
    <source>
        <strain evidence="2">NS2018</strain>
        <tissue evidence="2">Leaf</tissue>
    </source>
</reference>
<evidence type="ECO:0000256" key="1">
    <source>
        <dbReference type="SAM" id="MobiDB-lite"/>
    </source>
</evidence>
<sequence>MQVVVDEMETLRQLLEVTATPKVVAMMGVVEETETLRQLLEVTEALLRIDDEPRPRSVFDDFQQIILLCNAGGGRGDRDTAATPRSDGNSSGCGNTGGGRGDGDAVATPRSD</sequence>
<protein>
    <submittedName>
        <fullName evidence="2">Uncharacterized protein</fullName>
    </submittedName>
</protein>